<name>A0A0K1LIR7_9CAUD</name>
<evidence type="ECO:0000313" key="2">
    <source>
        <dbReference type="Proteomes" id="UP000202614"/>
    </source>
</evidence>
<accession>A0A0K1LIR7</accession>
<sequence length="67" mass="7814">MTAKFDPRIQIHLDYTPNLDHYPEHVTSKLEAFQFDAEMYREGLVCLEELISVYDVTVTVVEVKVPE</sequence>
<evidence type="ECO:0000313" key="1">
    <source>
        <dbReference type="EMBL" id="AKU42397.1"/>
    </source>
</evidence>
<dbReference type="EMBL" id="KT004677">
    <property type="protein sequence ID" value="AKU42397.1"/>
    <property type="molecule type" value="Genomic_DNA"/>
</dbReference>
<dbReference type="Proteomes" id="UP000202614">
    <property type="component" value="Segment"/>
</dbReference>
<proteinExistence type="predicted"/>
<keyword evidence="2" id="KW-1185">Reference proteome</keyword>
<dbReference type="KEGG" id="vg:26625900"/>
<gene>
    <name evidence="1" type="ORF">UNIONJACK_45</name>
</gene>
<dbReference type="GeneID" id="26625900"/>
<dbReference type="OrthoDB" id="29022at10239"/>
<organism evidence="1 2">
    <name type="scientific">Mycobacterium phage UnionJack</name>
    <dbReference type="NCBI Taxonomy" id="1673876"/>
    <lineage>
        <taxon>Viruses</taxon>
        <taxon>Duplodnaviria</taxon>
        <taxon>Heunggongvirae</taxon>
        <taxon>Uroviricota</taxon>
        <taxon>Caudoviricetes</taxon>
        <taxon>Benedictvirus</taxon>
        <taxon>Benedictvirus unionjack</taxon>
    </lineage>
</organism>
<dbReference type="RefSeq" id="YP_009198817.1">
    <property type="nucleotide sequence ID" value="NC_028802.1"/>
</dbReference>
<protein>
    <submittedName>
        <fullName evidence="1">Uncharacterized protein</fullName>
    </submittedName>
</protein>
<reference evidence="1 2" key="1">
    <citation type="submission" date="2015-06" db="EMBL/GenBank/DDBJ databases">
        <authorList>
            <person name="Alford R.F."/>
            <person name="Ferguson J.R."/>
            <person name="Griffin W.B."/>
            <person name="Guertin S.W."/>
            <person name="Mascioli J.B."/>
            <person name="Mishra N."/>
            <person name="Munoz M.J."/>
            <person name="Parrella L.E."/>
            <person name="Poss L.M."/>
            <person name="Ranjan D."/>
            <person name="Sack Q.V."/>
            <person name="Sentis A.J."/>
            <person name="Sopp T.K."/>
            <person name="Thomas A."/>
            <person name="Wienbar S.R."/>
            <person name="Woolford M."/>
            <person name="Forsyth K.S."/>
            <person name="Chandra V.M."/>
            <person name="Braun M.A."/>
            <person name="Jarvik J."/>
            <person name="Lopez A.J."/>
            <person name="Bradley K.W."/>
            <person name="Asai D.J."/>
            <person name="Bowman C.A."/>
            <person name="Russell D.A."/>
            <person name="Pope W.H."/>
            <person name="Jacobs-Sera D."/>
            <person name="Hendrix R.W."/>
            <person name="Hatfull G.F."/>
        </authorList>
    </citation>
    <scope>NUCLEOTIDE SEQUENCE [LARGE SCALE GENOMIC DNA]</scope>
</reference>